<dbReference type="GO" id="GO:0030272">
    <property type="term" value="F:5-formyltetrahydrofolate cyclo-ligase activity"/>
    <property type="evidence" value="ECO:0007669"/>
    <property type="project" value="UniProtKB-EC"/>
</dbReference>
<dbReference type="GO" id="GO:0009396">
    <property type="term" value="P:folic acid-containing compound biosynthetic process"/>
    <property type="evidence" value="ECO:0007669"/>
    <property type="project" value="TreeGrafter"/>
</dbReference>
<dbReference type="Gene3D" id="3.40.50.10420">
    <property type="entry name" value="NagB/RpiA/CoA transferase-like"/>
    <property type="match status" value="1"/>
</dbReference>
<dbReference type="EC" id="6.3.3.2" evidence="5"/>
<evidence type="ECO:0000256" key="4">
    <source>
        <dbReference type="PIRSR" id="PIRSR006806-1"/>
    </source>
</evidence>
<dbReference type="GO" id="GO:0005524">
    <property type="term" value="F:ATP binding"/>
    <property type="evidence" value="ECO:0007669"/>
    <property type="project" value="UniProtKB-KW"/>
</dbReference>
<dbReference type="InterPro" id="IPR002698">
    <property type="entry name" value="FTHF_cligase"/>
</dbReference>
<dbReference type="EMBL" id="CP049889">
    <property type="protein sequence ID" value="QIK52498.1"/>
    <property type="molecule type" value="Genomic_DNA"/>
</dbReference>
<dbReference type="PIRSF" id="PIRSF006806">
    <property type="entry name" value="FTHF_cligase"/>
    <property type="match status" value="1"/>
</dbReference>
<evidence type="ECO:0000313" key="6">
    <source>
        <dbReference type="EMBL" id="QIK52498.1"/>
    </source>
</evidence>
<proteinExistence type="inferred from homology"/>
<keyword evidence="5" id="KW-0479">Metal-binding</keyword>
<dbReference type="GeneID" id="94553781"/>
<accession>A0A6G7WJY4</accession>
<dbReference type="Proteomes" id="UP000501830">
    <property type="component" value="Chromosome"/>
</dbReference>
<dbReference type="InterPro" id="IPR037171">
    <property type="entry name" value="NagB/RpiA_transferase-like"/>
</dbReference>
<feature type="binding site" evidence="4">
    <location>
        <position position="50"/>
    </location>
    <ligand>
        <name>substrate</name>
    </ligand>
</feature>
<feature type="binding site" evidence="4">
    <location>
        <begin position="132"/>
        <end position="140"/>
    </location>
    <ligand>
        <name>ATP</name>
        <dbReference type="ChEBI" id="CHEBI:30616"/>
    </ligand>
</feature>
<name>A0A6G7WJY4_9LACT</name>
<dbReference type="PANTHER" id="PTHR23407:SF1">
    <property type="entry name" value="5-FORMYLTETRAHYDROFOLATE CYCLO-LIGASE"/>
    <property type="match status" value="1"/>
</dbReference>
<evidence type="ECO:0000256" key="5">
    <source>
        <dbReference type="RuleBase" id="RU361279"/>
    </source>
</evidence>
<dbReference type="PANTHER" id="PTHR23407">
    <property type="entry name" value="ATPASE INHIBITOR/5-FORMYLTETRAHYDROFOLATE CYCLO-LIGASE"/>
    <property type="match status" value="1"/>
</dbReference>
<keyword evidence="2 4" id="KW-0547">Nucleotide-binding</keyword>
<dbReference type="InterPro" id="IPR024185">
    <property type="entry name" value="FTHF_cligase-like_sf"/>
</dbReference>
<dbReference type="GO" id="GO:0035999">
    <property type="term" value="P:tetrahydrofolate interconversion"/>
    <property type="evidence" value="ECO:0007669"/>
    <property type="project" value="TreeGrafter"/>
</dbReference>
<feature type="binding site" evidence="4">
    <location>
        <position position="55"/>
    </location>
    <ligand>
        <name>substrate</name>
    </ligand>
</feature>
<comment type="similarity">
    <text evidence="1 5">Belongs to the 5-formyltetrahydrofolate cyclo-ligase family.</text>
</comment>
<dbReference type="Pfam" id="PF01812">
    <property type="entry name" value="5-FTHF_cyc-lig"/>
    <property type="match status" value="1"/>
</dbReference>
<reference evidence="6 7" key="1">
    <citation type="journal article" date="2017" name="Int. J. Syst. Evol. Microbiol.">
        <title>Jeotgalibaca porci sp. nov. and Jeotgalibaca arthritidis sp. nov., isolated from pigs, and emended description of the genus Jeotgalibaca.</title>
        <authorList>
            <person name="Zamora L."/>
            <person name="Perez-Sancho M."/>
            <person name="Dominguez L."/>
            <person name="Fernandez-Garayzabal J.F."/>
            <person name="Vela A.I."/>
        </authorList>
    </citation>
    <scope>NUCLEOTIDE SEQUENCE [LARGE SCALE GENOMIC DNA]</scope>
    <source>
        <strain evidence="6 7">CCUG 69148</strain>
    </source>
</reference>
<dbReference type="KEGG" id="jpo:G7058_10830"/>
<keyword evidence="7" id="KW-1185">Reference proteome</keyword>
<evidence type="ECO:0000256" key="1">
    <source>
        <dbReference type="ARBA" id="ARBA00010638"/>
    </source>
</evidence>
<comment type="cofactor">
    <cofactor evidence="5">
        <name>Mg(2+)</name>
        <dbReference type="ChEBI" id="CHEBI:18420"/>
    </cofactor>
</comment>
<dbReference type="RefSeq" id="WP_166063530.1">
    <property type="nucleotide sequence ID" value="NZ_CP049889.1"/>
</dbReference>
<dbReference type="NCBIfam" id="TIGR02727">
    <property type="entry name" value="MTHFS_bact"/>
    <property type="match status" value="1"/>
</dbReference>
<keyword evidence="3 4" id="KW-0067">ATP-binding</keyword>
<evidence type="ECO:0000313" key="7">
    <source>
        <dbReference type="Proteomes" id="UP000501830"/>
    </source>
</evidence>
<organism evidence="6 7">
    <name type="scientific">Jeotgalibaca porci</name>
    <dbReference type="NCBI Taxonomy" id="1868793"/>
    <lineage>
        <taxon>Bacteria</taxon>
        <taxon>Bacillati</taxon>
        <taxon>Bacillota</taxon>
        <taxon>Bacilli</taxon>
        <taxon>Lactobacillales</taxon>
        <taxon>Carnobacteriaceae</taxon>
        <taxon>Jeotgalibaca</taxon>
    </lineage>
</organism>
<sequence length="183" mass="21121">MKNKKTMRHIMLEKLKKLSPHDREVFDSSLLKQLTASDLWRNSNSIGITLANFPEIDTKQIVERAWAEGKRVCIPYSGENRKLSFYAYTPDTKLERSRFGIMEPVNRTTEIPKNALELLIIPGLVYNQEGYRIGFGGGYYDRYLADYLGKTCAILYPFQLDEQIDVLVESFDVAIQKLFIASR</sequence>
<comment type="catalytic activity">
    <reaction evidence="5">
        <text>(6S)-5-formyl-5,6,7,8-tetrahydrofolate + ATP = (6R)-5,10-methenyltetrahydrofolate + ADP + phosphate</text>
        <dbReference type="Rhea" id="RHEA:10488"/>
        <dbReference type="ChEBI" id="CHEBI:30616"/>
        <dbReference type="ChEBI" id="CHEBI:43474"/>
        <dbReference type="ChEBI" id="CHEBI:57455"/>
        <dbReference type="ChEBI" id="CHEBI:57457"/>
        <dbReference type="ChEBI" id="CHEBI:456216"/>
        <dbReference type="EC" id="6.3.3.2"/>
    </reaction>
</comment>
<dbReference type="GO" id="GO:0046872">
    <property type="term" value="F:metal ion binding"/>
    <property type="evidence" value="ECO:0007669"/>
    <property type="project" value="UniProtKB-KW"/>
</dbReference>
<dbReference type="AlphaFoldDB" id="A0A6G7WJY4"/>
<keyword evidence="5" id="KW-0460">Magnesium</keyword>
<protein>
    <recommendedName>
        <fullName evidence="5">5-formyltetrahydrofolate cyclo-ligase</fullName>
        <ecNumber evidence="5">6.3.3.2</ecNumber>
    </recommendedName>
</protein>
<feature type="binding site" evidence="4">
    <location>
        <begin position="4"/>
        <end position="8"/>
    </location>
    <ligand>
        <name>ATP</name>
        <dbReference type="ChEBI" id="CHEBI:30616"/>
    </ligand>
</feature>
<keyword evidence="6" id="KW-0436">Ligase</keyword>
<gene>
    <name evidence="6" type="ORF">G7058_10830</name>
</gene>
<dbReference type="SUPFAM" id="SSF100950">
    <property type="entry name" value="NagB/RpiA/CoA transferase-like"/>
    <property type="match status" value="1"/>
</dbReference>
<evidence type="ECO:0000256" key="3">
    <source>
        <dbReference type="ARBA" id="ARBA00022840"/>
    </source>
</evidence>
<evidence type="ECO:0000256" key="2">
    <source>
        <dbReference type="ARBA" id="ARBA00022741"/>
    </source>
</evidence>